<dbReference type="EMBL" id="AK098728">
    <property type="protein sequence ID" value="BAC05393.1"/>
    <property type="molecule type" value="mRNA"/>
</dbReference>
<proteinExistence type="evidence at transcript level"/>
<feature type="region of interest" description="Disordered" evidence="1">
    <location>
        <begin position="1"/>
        <end position="21"/>
    </location>
</feature>
<dbReference type="PhylomeDB" id="Q8N7A6"/>
<evidence type="ECO:0000313" key="2">
    <source>
        <dbReference type="EMBL" id="BAC05393.1"/>
    </source>
</evidence>
<evidence type="ECO:0000256" key="1">
    <source>
        <dbReference type="SAM" id="MobiDB-lite"/>
    </source>
</evidence>
<protein>
    <submittedName>
        <fullName evidence="2">cDNA FLJ25862 fis, clone CBR01781</fullName>
    </submittedName>
</protein>
<dbReference type="AlphaFoldDB" id="Q8N7A6"/>
<feature type="region of interest" description="Disordered" evidence="1">
    <location>
        <begin position="144"/>
        <end position="188"/>
    </location>
</feature>
<reference evidence="2" key="1">
    <citation type="submission" date="2002-07" db="EMBL/GenBank/DDBJ databases">
        <title>NEDO human cDNA sequencing project.</title>
        <authorList>
            <person name="Tanigami A."/>
            <person name="Fujiwara T."/>
            <person name="Shibahara T."/>
            <person name="Goto Y."/>
            <person name="Hirao M."/>
            <person name="Shimizu F."/>
            <person name="Wakebe H."/>
            <person name="Ono T."/>
            <person name="Hishigaki H."/>
            <person name="Watanabe T."/>
            <person name="Ozaki K."/>
            <person name="Suzuki Y."/>
            <person name="Hata H."/>
            <person name="Nakagawa K."/>
            <person name="Mizuno S."/>
            <person name="Morinaga M."/>
            <person name="Kawamura M."/>
            <person name="Sugiyama T."/>
            <person name="Irie R."/>
            <person name="Otsuki T."/>
            <person name="Sato H."/>
            <person name="Nishikawa T."/>
            <person name="Sugiyama A."/>
            <person name="Kawakami B."/>
            <person name="Nagai K."/>
            <person name="Isogai T."/>
            <person name="Sugano S."/>
        </authorList>
    </citation>
    <scope>NUCLEOTIDE SEQUENCE</scope>
    <source>
        <tissue evidence="2">Brain</tissue>
    </source>
</reference>
<sequence length="196" mass="21120">MPRQSDRREKEASGREGRRSCEVVEEEEATRIFCEQVLILEPGKALRSERTPRTKSSDGACKLSQCEVTLTETLGGSSSHRTALCSDGNRVRAARAFPPNSPPGDTGACASHTNHTPVLPPLRPVPGTEWTCRATSVPLSVDHSRCQQFRRPSGRGRLGKGLEGGRRSSATGNKGPAGGWGAPGQRHLPQTFARLL</sequence>
<accession>Q8N7A6</accession>
<organism evidence="2">
    <name type="scientific">Homo sapiens</name>
    <name type="common">Human</name>
    <dbReference type="NCBI Taxonomy" id="9606"/>
    <lineage>
        <taxon>Eukaryota</taxon>
        <taxon>Metazoa</taxon>
        <taxon>Chordata</taxon>
        <taxon>Craniata</taxon>
        <taxon>Vertebrata</taxon>
        <taxon>Euteleostomi</taxon>
        <taxon>Mammalia</taxon>
        <taxon>Eutheria</taxon>
        <taxon>Euarchontoglires</taxon>
        <taxon>Primates</taxon>
        <taxon>Haplorrhini</taxon>
        <taxon>Catarrhini</taxon>
        <taxon>Hominidae</taxon>
        <taxon>Homo</taxon>
    </lineage>
</organism>
<name>Q8N7A6_HUMAN</name>